<dbReference type="OMA" id="DKPRCQT"/>
<dbReference type="Pfam" id="PF01868">
    <property type="entry name" value="RNase_P-MRP_p29"/>
    <property type="match status" value="1"/>
</dbReference>
<dbReference type="AlphaFoldDB" id="A0A1U7ZY32"/>
<dbReference type="GO" id="GO:0006364">
    <property type="term" value="P:rRNA processing"/>
    <property type="evidence" value="ECO:0000318"/>
    <property type="project" value="GO_Central"/>
</dbReference>
<evidence type="ECO:0000256" key="3">
    <source>
        <dbReference type="SAM" id="MobiDB-lite"/>
    </source>
</evidence>
<dbReference type="STRING" id="4432.A0A1U7ZY32"/>
<feature type="region of interest" description="Disordered" evidence="3">
    <location>
        <begin position="31"/>
        <end position="64"/>
    </location>
</feature>
<comment type="subcellular location">
    <subcellularLocation>
        <location evidence="1">Nucleus</location>
    </subcellularLocation>
</comment>
<reference evidence="5" key="1">
    <citation type="submission" date="2025-08" db="UniProtKB">
        <authorList>
            <consortium name="RefSeq"/>
        </authorList>
    </citation>
    <scope>IDENTIFICATION</scope>
</reference>
<dbReference type="GO" id="GO:0030677">
    <property type="term" value="C:ribonuclease P complex"/>
    <property type="evidence" value="ECO:0000318"/>
    <property type="project" value="GO_Central"/>
</dbReference>
<comment type="similarity">
    <text evidence="2">Belongs to the eukaryotic/archaeal RNase P protein component 1 family.</text>
</comment>
<organism evidence="4 5">
    <name type="scientific">Nelumbo nucifera</name>
    <name type="common">Sacred lotus</name>
    <dbReference type="NCBI Taxonomy" id="4432"/>
    <lineage>
        <taxon>Eukaryota</taxon>
        <taxon>Viridiplantae</taxon>
        <taxon>Streptophyta</taxon>
        <taxon>Embryophyta</taxon>
        <taxon>Tracheophyta</taxon>
        <taxon>Spermatophyta</taxon>
        <taxon>Magnoliopsida</taxon>
        <taxon>Proteales</taxon>
        <taxon>Nelumbonaceae</taxon>
        <taxon>Nelumbo</taxon>
    </lineage>
</organism>
<sequence length="317" mass="35596">MATDTNQSVSDQKRRTLEALERRFAVAKAELLQQQQKSRKRSREEEEEIRHNNNSSSVTSSHDAPVITYSTQSSKKGHFAFSSRTPSRGTPRVPDVEADGLTYSHLCQPLHGNLLSSGSELSCKKGRTVDNVIHELLQSGDSAQKYMQGSRSKKIDNWILLDNFVQSRGISVSARIRALQSHSKRSKSHMSMKQLKKCGSFDLPSEFHRFDIFKSMHEMWKGYIMQLVKIMGKSELAQCFLTADLHGAILLVAECKVTAFSGISGIMIRETAETFGIITQDNKLRAVPKKSSVFIFQAGCWKITLHGDKLISRNFGL</sequence>
<evidence type="ECO:0000313" key="5">
    <source>
        <dbReference type="RefSeq" id="XP_010253545.1"/>
    </source>
</evidence>
<gene>
    <name evidence="5" type="primary">LOC104594773</name>
</gene>
<dbReference type="eggNOG" id="KOG4046">
    <property type="taxonomic scope" value="Eukaryota"/>
</dbReference>
<dbReference type="GO" id="GO:0005634">
    <property type="term" value="C:nucleus"/>
    <property type="evidence" value="ECO:0007669"/>
    <property type="project" value="UniProtKB-SubCell"/>
</dbReference>
<evidence type="ECO:0000313" key="4">
    <source>
        <dbReference type="Proteomes" id="UP000189703"/>
    </source>
</evidence>
<dbReference type="GO" id="GO:0001682">
    <property type="term" value="P:tRNA 5'-leader removal"/>
    <property type="evidence" value="ECO:0007669"/>
    <property type="project" value="InterPro"/>
</dbReference>
<dbReference type="Gene3D" id="2.30.30.210">
    <property type="entry name" value="Ribonuclease P/MRP, subunit p29"/>
    <property type="match status" value="1"/>
</dbReference>
<dbReference type="InterPro" id="IPR023534">
    <property type="entry name" value="Rof/RNase_P-like"/>
</dbReference>
<dbReference type="PANTHER" id="PTHR13348">
    <property type="entry name" value="RIBONUCLEASE P SUBUNIT P29"/>
    <property type="match status" value="1"/>
</dbReference>
<feature type="compositionally biased region" description="Basic and acidic residues" evidence="3">
    <location>
        <begin position="42"/>
        <end position="51"/>
    </location>
</feature>
<dbReference type="Proteomes" id="UP000189703">
    <property type="component" value="Unplaced"/>
</dbReference>
<dbReference type="OrthoDB" id="124041at2759"/>
<dbReference type="InParanoid" id="A0A1U7ZY32"/>
<dbReference type="PANTHER" id="PTHR13348:SF0">
    <property type="entry name" value="RIBONUCLEASE P PROTEIN SUBUNIT P29"/>
    <property type="match status" value="1"/>
</dbReference>
<dbReference type="RefSeq" id="XP_010253545.1">
    <property type="nucleotide sequence ID" value="XM_010255243.2"/>
</dbReference>
<dbReference type="InterPro" id="IPR036980">
    <property type="entry name" value="RNase_P/MRP_Rpp29_sf"/>
</dbReference>
<evidence type="ECO:0000256" key="2">
    <source>
        <dbReference type="ARBA" id="ARBA00006181"/>
    </source>
</evidence>
<dbReference type="GO" id="GO:0033204">
    <property type="term" value="F:ribonuclease P RNA binding"/>
    <property type="evidence" value="ECO:0000318"/>
    <property type="project" value="GO_Central"/>
</dbReference>
<dbReference type="SUPFAM" id="SSF101744">
    <property type="entry name" value="Rof/RNase P subunit-like"/>
    <property type="match status" value="1"/>
</dbReference>
<evidence type="ECO:0000256" key="1">
    <source>
        <dbReference type="ARBA" id="ARBA00004123"/>
    </source>
</evidence>
<protein>
    <submittedName>
        <fullName evidence="5">Uncharacterized protein LOC104594773</fullName>
    </submittedName>
</protein>
<dbReference type="FunCoup" id="A0A1U7ZY32">
    <property type="interactions" value="243"/>
</dbReference>
<keyword evidence="4" id="KW-1185">Reference proteome</keyword>
<proteinExistence type="inferred from homology"/>
<dbReference type="InterPro" id="IPR002730">
    <property type="entry name" value="Rpp29/RNP1"/>
</dbReference>
<dbReference type="SMART" id="SM00538">
    <property type="entry name" value="POP4"/>
    <property type="match status" value="1"/>
</dbReference>
<name>A0A1U7ZY32_NELNU</name>
<feature type="compositionally biased region" description="Low complexity" evidence="3">
    <location>
        <begin position="52"/>
        <end position="61"/>
    </location>
</feature>
<dbReference type="GO" id="GO:0000172">
    <property type="term" value="C:ribonuclease MRP complex"/>
    <property type="evidence" value="ECO:0000318"/>
    <property type="project" value="GO_Central"/>
</dbReference>
<dbReference type="KEGG" id="nnu:104594773"/>
<dbReference type="InterPro" id="IPR016848">
    <property type="entry name" value="RNase_P/MRP_Rpp29-subunit"/>
</dbReference>
<accession>A0A1U7ZY32</accession>
<dbReference type="GeneID" id="104594773"/>